<reference evidence="3" key="2">
    <citation type="submission" date="2020-09" db="EMBL/GenBank/DDBJ databases">
        <authorList>
            <person name="Sun Q."/>
            <person name="Ohkuma M."/>
        </authorList>
    </citation>
    <scope>NUCLEOTIDE SEQUENCE</scope>
    <source>
        <strain evidence="3">JCM 4988</strain>
    </source>
</reference>
<dbReference type="EMBL" id="BMWG01000001">
    <property type="protein sequence ID" value="GGZ17166.1"/>
    <property type="molecule type" value="Genomic_DNA"/>
</dbReference>
<dbReference type="Gene3D" id="3.40.47.10">
    <property type="match status" value="1"/>
</dbReference>
<keyword evidence="4" id="KW-1185">Reference proteome</keyword>
<dbReference type="PANTHER" id="PTHR42870:SF1">
    <property type="entry name" value="NON-SPECIFIC LIPID-TRANSFER PROTEIN-LIKE 2"/>
    <property type="match status" value="1"/>
</dbReference>
<dbReference type="PIRSF" id="PIRSF000429">
    <property type="entry name" value="Ac-CoA_Ac_transf"/>
    <property type="match status" value="1"/>
</dbReference>
<dbReference type="CDD" id="cd00829">
    <property type="entry name" value="SCP-x_thiolase"/>
    <property type="match status" value="1"/>
</dbReference>
<dbReference type="PANTHER" id="PTHR42870">
    <property type="entry name" value="ACETYL-COA C-ACETYLTRANSFERASE"/>
    <property type="match status" value="1"/>
</dbReference>
<evidence type="ECO:0000259" key="2">
    <source>
        <dbReference type="Pfam" id="PF22691"/>
    </source>
</evidence>
<gene>
    <name evidence="3" type="ORF">GCM10010387_07260</name>
</gene>
<dbReference type="Proteomes" id="UP000630936">
    <property type="component" value="Unassembled WGS sequence"/>
</dbReference>
<proteinExistence type="predicted"/>
<evidence type="ECO:0000313" key="3">
    <source>
        <dbReference type="EMBL" id="GGZ17166.1"/>
    </source>
</evidence>
<dbReference type="GO" id="GO:0016747">
    <property type="term" value="F:acyltransferase activity, transferring groups other than amino-acyl groups"/>
    <property type="evidence" value="ECO:0007669"/>
    <property type="project" value="InterPro"/>
</dbReference>
<protein>
    <submittedName>
        <fullName evidence="3">Lipid-transfer protein</fullName>
    </submittedName>
</protein>
<feature type="domain" description="Thiolase N-terminal" evidence="1">
    <location>
        <begin position="32"/>
        <end position="240"/>
    </location>
</feature>
<evidence type="ECO:0000313" key="4">
    <source>
        <dbReference type="Proteomes" id="UP000630936"/>
    </source>
</evidence>
<dbReference type="Pfam" id="PF22691">
    <property type="entry name" value="Thiolase_C_1"/>
    <property type="match status" value="1"/>
</dbReference>
<sequence length="399" mass="41702">MNPARSRSWNRNRMNRGGGLGGRAAVVGIGATEFSKDSGRSELALAAEAVRAALDDAGLSPADVDGLVTFTMDTSPEIAVARATGIGELSFFSRIHYGGGAACATVQQAAPAVAAGVAEVVVCYRAFNERSGRRFGSGVRQREPSAEGAALGWNMPFGLLTPASWAAMTARRYLSVHGLTPEAFGPVAVTGRRHAARNPAAYFYRRPITLADHAASRWIAEPLRLLDCCQETDGGQALVVTSLERARELPHPPAVIVAAAQGAGRSQEQMTGFHRADLTGLPETAVVARQLWRASGLAPGDIDVGIVYDHFTPYVLMQLEEYGFCGRGEASDFVAADALPLNTHGGQLGEAYLHGMNGVAEAVRQIRGTSVNQVPGAARALVTAGTGVPTSGLILGADG</sequence>
<dbReference type="InterPro" id="IPR055140">
    <property type="entry name" value="Thiolase_C_2"/>
</dbReference>
<comment type="caution">
    <text evidence="3">The sequence shown here is derived from an EMBL/GenBank/DDBJ whole genome shotgun (WGS) entry which is preliminary data.</text>
</comment>
<dbReference type="SUPFAM" id="SSF53901">
    <property type="entry name" value="Thiolase-like"/>
    <property type="match status" value="2"/>
</dbReference>
<dbReference type="NCBIfam" id="NF005892">
    <property type="entry name" value="PRK07855.1"/>
    <property type="match status" value="1"/>
</dbReference>
<dbReference type="AlphaFoldDB" id="A0A918PNP2"/>
<accession>A0A918PNP2</accession>
<dbReference type="InterPro" id="IPR020616">
    <property type="entry name" value="Thiolase_N"/>
</dbReference>
<dbReference type="InterPro" id="IPR016039">
    <property type="entry name" value="Thiolase-like"/>
</dbReference>
<name>A0A918PNP2_9ACTN</name>
<dbReference type="InterPro" id="IPR002155">
    <property type="entry name" value="Thiolase"/>
</dbReference>
<evidence type="ECO:0000259" key="1">
    <source>
        <dbReference type="Pfam" id="PF00108"/>
    </source>
</evidence>
<reference evidence="3" key="1">
    <citation type="journal article" date="2014" name="Int. J. Syst. Evol. Microbiol.">
        <title>Complete genome sequence of Corynebacterium casei LMG S-19264T (=DSM 44701T), isolated from a smear-ripened cheese.</title>
        <authorList>
            <consortium name="US DOE Joint Genome Institute (JGI-PGF)"/>
            <person name="Walter F."/>
            <person name="Albersmeier A."/>
            <person name="Kalinowski J."/>
            <person name="Ruckert C."/>
        </authorList>
    </citation>
    <scope>NUCLEOTIDE SEQUENCE</scope>
    <source>
        <strain evidence="3">JCM 4988</strain>
    </source>
</reference>
<dbReference type="Pfam" id="PF00108">
    <property type="entry name" value="Thiolase_N"/>
    <property type="match status" value="1"/>
</dbReference>
<organism evidence="3 4">
    <name type="scientific">Streptomyces inusitatus</name>
    <dbReference type="NCBI Taxonomy" id="68221"/>
    <lineage>
        <taxon>Bacteria</taxon>
        <taxon>Bacillati</taxon>
        <taxon>Actinomycetota</taxon>
        <taxon>Actinomycetes</taxon>
        <taxon>Kitasatosporales</taxon>
        <taxon>Streptomycetaceae</taxon>
        <taxon>Streptomyces</taxon>
    </lineage>
</organism>
<feature type="domain" description="Thiolase C-terminal" evidence="2">
    <location>
        <begin position="267"/>
        <end position="389"/>
    </location>
</feature>